<proteinExistence type="inferred from homology"/>
<gene>
    <name evidence="5" type="ORF">PVAND_007493</name>
</gene>
<evidence type="ECO:0000313" key="6">
    <source>
        <dbReference type="Proteomes" id="UP001107558"/>
    </source>
</evidence>
<feature type="region of interest" description="Disordered" evidence="4">
    <location>
        <begin position="305"/>
        <end position="327"/>
    </location>
</feature>
<organism evidence="5 6">
    <name type="scientific">Polypedilum vanderplanki</name>
    <name type="common">Sleeping chironomid midge</name>
    <dbReference type="NCBI Taxonomy" id="319348"/>
    <lineage>
        <taxon>Eukaryota</taxon>
        <taxon>Metazoa</taxon>
        <taxon>Ecdysozoa</taxon>
        <taxon>Arthropoda</taxon>
        <taxon>Hexapoda</taxon>
        <taxon>Insecta</taxon>
        <taxon>Pterygota</taxon>
        <taxon>Neoptera</taxon>
        <taxon>Endopterygota</taxon>
        <taxon>Diptera</taxon>
        <taxon>Nematocera</taxon>
        <taxon>Chironomoidea</taxon>
        <taxon>Chironomidae</taxon>
        <taxon>Chironominae</taxon>
        <taxon>Polypedilum</taxon>
        <taxon>Polypedilum</taxon>
    </lineage>
</organism>
<dbReference type="InterPro" id="IPR000648">
    <property type="entry name" value="Oxysterol-bd"/>
</dbReference>
<evidence type="ECO:0000256" key="4">
    <source>
        <dbReference type="SAM" id="MobiDB-lite"/>
    </source>
</evidence>
<dbReference type="SUPFAM" id="SSF144000">
    <property type="entry name" value="Oxysterol-binding protein-like"/>
    <property type="match status" value="1"/>
</dbReference>
<evidence type="ECO:0000256" key="1">
    <source>
        <dbReference type="ARBA" id="ARBA00023121"/>
    </source>
</evidence>
<reference evidence="5" key="1">
    <citation type="submission" date="2021-03" db="EMBL/GenBank/DDBJ databases">
        <title>Chromosome level genome of the anhydrobiotic midge Polypedilum vanderplanki.</title>
        <authorList>
            <person name="Yoshida Y."/>
            <person name="Kikawada T."/>
            <person name="Gusev O."/>
        </authorList>
    </citation>
    <scope>NUCLEOTIDE SEQUENCE</scope>
    <source>
        <strain evidence="5">NIAS01</strain>
        <tissue evidence="5">Whole body or cell culture</tissue>
    </source>
</reference>
<evidence type="ECO:0000256" key="3">
    <source>
        <dbReference type="RuleBase" id="RU003845"/>
    </source>
</evidence>
<dbReference type="GO" id="GO:0097038">
    <property type="term" value="C:perinuclear endoplasmic reticulum"/>
    <property type="evidence" value="ECO:0007669"/>
    <property type="project" value="TreeGrafter"/>
</dbReference>
<feature type="compositionally biased region" description="Basic and acidic residues" evidence="4">
    <location>
        <begin position="308"/>
        <end position="321"/>
    </location>
</feature>
<feature type="compositionally biased region" description="Polar residues" evidence="4">
    <location>
        <begin position="274"/>
        <end position="284"/>
    </location>
</feature>
<dbReference type="GO" id="GO:0006869">
    <property type="term" value="P:lipid transport"/>
    <property type="evidence" value="ECO:0007669"/>
    <property type="project" value="UniProtKB-KW"/>
</dbReference>
<dbReference type="FunFam" id="3.30.70.3490:FF:000015">
    <property type="entry name" value="Oxysterol-binding protein"/>
    <property type="match status" value="1"/>
</dbReference>
<keyword evidence="3" id="KW-0813">Transport</keyword>
<dbReference type="PROSITE" id="PS01013">
    <property type="entry name" value="OSBP"/>
    <property type="match status" value="1"/>
</dbReference>
<protein>
    <recommendedName>
        <fullName evidence="3">Oxysterol-binding protein</fullName>
    </recommendedName>
</protein>
<dbReference type="FunFam" id="2.40.160.120:FF:000005">
    <property type="entry name" value="Oxysterol-binding protein"/>
    <property type="match status" value="1"/>
</dbReference>
<accession>A0A9J6C6U5</accession>
<comment type="caution">
    <text evidence="5">The sequence shown here is derived from an EMBL/GenBank/DDBJ whole genome shotgun (WGS) entry which is preliminary data.</text>
</comment>
<dbReference type="OrthoDB" id="416222at2759"/>
<keyword evidence="3" id="KW-0445">Lipid transport</keyword>
<dbReference type="EMBL" id="JADBJN010000002">
    <property type="protein sequence ID" value="KAG5677762.1"/>
    <property type="molecule type" value="Genomic_DNA"/>
</dbReference>
<evidence type="ECO:0000313" key="5">
    <source>
        <dbReference type="EMBL" id="KAG5677762.1"/>
    </source>
</evidence>
<dbReference type="Pfam" id="PF01237">
    <property type="entry name" value="Oxysterol_BP"/>
    <property type="match status" value="1"/>
</dbReference>
<keyword evidence="6" id="KW-1185">Reference proteome</keyword>
<dbReference type="Proteomes" id="UP001107558">
    <property type="component" value="Chromosome 2"/>
</dbReference>
<feature type="region of interest" description="Disordered" evidence="4">
    <location>
        <begin position="265"/>
        <end position="287"/>
    </location>
</feature>
<sequence length="472" mass="55073">MRDKEPFGTKLPVVMFEKQDINMMTILKGCIGKDLSKITMPVQFNEPLSFLQRMVEYMEYSYLLRLASEQEDQVNRLKYIAAFAVSALACNWERMGKPFNPILGETYEIERPDFRCLCEQVSHHPPVSAFHSDSPHFSFYGSIYPKIKFWGKSVEVQPKGTVTVKLPKWNETYSWNNPNCTIHNVIVGKLWMEQYGTIEIVNHQSALRAVLHFKPAGSIHKDLHRVEGTIQDKDKKKLLFLYGRWTDVFKCTDYDSYENYLKENPNKFKRSDGSKSPNSESPVNTPRKVFSKLNSLKMSSFRSLSIQDNEHEPPQHDKSPEPEMEGACSEKCEIPKSQSAYSIDIPNSETLWTVEPRPANSTDYFSFTNFAMSLNEIEPHMTQSVLCPTDSRLRPDIRKLENGDLEGAIQEKTRLEEKQRDMRKTRKAKKGVDDWQPRWFKQEYNPNTKQDDWIFTGGYWERNYKDMNLDLF</sequence>
<dbReference type="AlphaFoldDB" id="A0A9J6C6U5"/>
<dbReference type="GO" id="GO:0005886">
    <property type="term" value="C:plasma membrane"/>
    <property type="evidence" value="ECO:0007669"/>
    <property type="project" value="TreeGrafter"/>
</dbReference>
<evidence type="ECO:0000256" key="2">
    <source>
        <dbReference type="RuleBase" id="RU003844"/>
    </source>
</evidence>
<keyword evidence="1" id="KW-0446">Lipid-binding</keyword>
<dbReference type="Gene3D" id="2.40.160.120">
    <property type="match status" value="1"/>
</dbReference>
<dbReference type="GO" id="GO:0005829">
    <property type="term" value="C:cytosol"/>
    <property type="evidence" value="ECO:0007669"/>
    <property type="project" value="TreeGrafter"/>
</dbReference>
<dbReference type="InterPro" id="IPR018494">
    <property type="entry name" value="Oxysterol-bd_CS"/>
</dbReference>
<name>A0A9J6C6U5_POLVA</name>
<comment type="similarity">
    <text evidence="2">Belongs to the OSBP family.</text>
</comment>
<dbReference type="PANTHER" id="PTHR10972:SF209">
    <property type="entry name" value="OXYSTEROL-BINDING PROTEIN"/>
    <property type="match status" value="1"/>
</dbReference>
<dbReference type="InterPro" id="IPR037239">
    <property type="entry name" value="OSBP_sf"/>
</dbReference>
<dbReference type="GO" id="GO:0032934">
    <property type="term" value="F:sterol binding"/>
    <property type="evidence" value="ECO:0007669"/>
    <property type="project" value="TreeGrafter"/>
</dbReference>
<dbReference type="PANTHER" id="PTHR10972">
    <property type="entry name" value="OXYSTEROL-BINDING PROTEIN-RELATED"/>
    <property type="match status" value="1"/>
</dbReference>
<dbReference type="Gene3D" id="3.30.70.3490">
    <property type="match status" value="1"/>
</dbReference>